<dbReference type="Proteomes" id="UP000217199">
    <property type="component" value="Unassembled WGS sequence"/>
</dbReference>
<evidence type="ECO:0000256" key="2">
    <source>
        <dbReference type="SAM" id="Phobius"/>
    </source>
</evidence>
<name>A0A286UB14_9AGAM</name>
<keyword evidence="2" id="KW-0472">Membrane</keyword>
<evidence type="ECO:0000313" key="4">
    <source>
        <dbReference type="Proteomes" id="UP000217199"/>
    </source>
</evidence>
<gene>
    <name evidence="3" type="ORF">PNOK_0833400</name>
</gene>
<dbReference type="OrthoDB" id="2527908at2759"/>
<evidence type="ECO:0000256" key="1">
    <source>
        <dbReference type="SAM" id="MobiDB-lite"/>
    </source>
</evidence>
<feature type="transmembrane region" description="Helical" evidence="2">
    <location>
        <begin position="268"/>
        <end position="292"/>
    </location>
</feature>
<keyword evidence="4" id="KW-1185">Reference proteome</keyword>
<feature type="region of interest" description="Disordered" evidence="1">
    <location>
        <begin position="227"/>
        <end position="264"/>
    </location>
</feature>
<keyword evidence="2" id="KW-1133">Transmembrane helix</keyword>
<dbReference type="InParanoid" id="A0A286UB14"/>
<accession>A0A286UB14</accession>
<feature type="compositionally biased region" description="Low complexity" evidence="1">
    <location>
        <begin position="236"/>
        <end position="264"/>
    </location>
</feature>
<dbReference type="AlphaFoldDB" id="A0A286UB14"/>
<reference evidence="3 4" key="1">
    <citation type="journal article" date="2017" name="Mol. Ecol.">
        <title>Comparative and population genomic landscape of Phellinus noxius: A hypervariable fungus causing root rot in trees.</title>
        <authorList>
            <person name="Chung C.L."/>
            <person name="Lee T.J."/>
            <person name="Akiba M."/>
            <person name="Lee H.H."/>
            <person name="Kuo T.H."/>
            <person name="Liu D."/>
            <person name="Ke H.M."/>
            <person name="Yokoi T."/>
            <person name="Roa M.B."/>
            <person name="Lu M.J."/>
            <person name="Chang Y.Y."/>
            <person name="Ann P.J."/>
            <person name="Tsai J.N."/>
            <person name="Chen C.Y."/>
            <person name="Tzean S.S."/>
            <person name="Ota Y."/>
            <person name="Hattori T."/>
            <person name="Sahashi N."/>
            <person name="Liou R.F."/>
            <person name="Kikuchi T."/>
            <person name="Tsai I.J."/>
        </authorList>
    </citation>
    <scope>NUCLEOTIDE SEQUENCE [LARGE SCALE GENOMIC DNA]</scope>
    <source>
        <strain evidence="3 4">FFPRI411160</strain>
    </source>
</reference>
<comment type="caution">
    <text evidence="3">The sequence shown here is derived from an EMBL/GenBank/DDBJ whole genome shotgun (WGS) entry which is preliminary data.</text>
</comment>
<keyword evidence="2" id="KW-0812">Transmembrane</keyword>
<evidence type="ECO:0000313" key="3">
    <source>
        <dbReference type="EMBL" id="PAV16714.1"/>
    </source>
</evidence>
<dbReference type="EMBL" id="NBII01000008">
    <property type="protein sequence ID" value="PAV16714.1"/>
    <property type="molecule type" value="Genomic_DNA"/>
</dbReference>
<proteinExistence type="predicted"/>
<sequence length="395" mass="42284">MGAFFQAHQHRKHIYLKTPRPFLVAEELIEPSFNLTLLDDQPQDSNGDYIQCSQVSFRISSYNTTTPSVVPPFFMIETEENGATSTTPLGSKTNELDWPVKHPKGSTVFFHVIDSEGHTSVAYSNDISKSGGTTDCLISSTSSNFTVSFNKQQVNECDTVMLNMTGGTKPFTVMVIGERISNYTLGDSDDVFLFTNYIRSGDTYQMAVADSAGQWASGPNTINSVGSSNSSCLGESYGTHSSGSSDSESSQAPSSKSPTTSSSSSVNVAAIAGGIAGGVAILCLIAAIIIGCHFKRRKQELSDTNRYRDGSSYVTGKNTNKNSQYTPISFELSGVATKPAVDDNAEIPLLRDESGGDDLNSRQATAFSTTEKASFREVSVSISVNTISPCIVLSL</sequence>
<organism evidence="3 4">
    <name type="scientific">Pyrrhoderma noxium</name>
    <dbReference type="NCBI Taxonomy" id="2282107"/>
    <lineage>
        <taxon>Eukaryota</taxon>
        <taxon>Fungi</taxon>
        <taxon>Dikarya</taxon>
        <taxon>Basidiomycota</taxon>
        <taxon>Agaricomycotina</taxon>
        <taxon>Agaricomycetes</taxon>
        <taxon>Hymenochaetales</taxon>
        <taxon>Hymenochaetaceae</taxon>
        <taxon>Pyrrhoderma</taxon>
    </lineage>
</organism>
<protein>
    <submittedName>
        <fullName evidence="3">Uncharacterized protein</fullName>
    </submittedName>
</protein>